<evidence type="ECO:0008006" key="6">
    <source>
        <dbReference type="Google" id="ProtNLM"/>
    </source>
</evidence>
<name>A0A193FTY8_9BORD</name>
<keyword evidence="4" id="KW-1185">Reference proteome</keyword>
<dbReference type="EMBL" id="CP016171">
    <property type="protein sequence ID" value="ANN71217.1"/>
    <property type="molecule type" value="Genomic_DNA"/>
</dbReference>
<sequence>MWALRAAAGLVAVAPAAAEEAPKSDGWQFEITPYFWAAGLNGWTRVGSRAPTMSVDTDFSKIWDHLDFGGMGSFEARKGRWGILMDAIYIKVSQRSEPLARGLLGTADATLQQTILQGAGAYRVLDSEKTPVDLLAGVRYVYIDGDLEFSRSRLLPAGRDFSGNVDWLDGFVGVRAQYALADKWRLIGYADAGTGGSDYSWQLAAGVNYDFSKSVVGKFGYRIIGMKYESNNFLYNLKTAGLYLGVGIRF</sequence>
<dbReference type="GO" id="GO:0009279">
    <property type="term" value="C:cell outer membrane"/>
    <property type="evidence" value="ECO:0007669"/>
    <property type="project" value="UniProtKB-SubCell"/>
</dbReference>
<dbReference type="AlphaFoldDB" id="A0A193FTY8"/>
<dbReference type="KEGG" id="bbro:BAU06_07405"/>
<dbReference type="Pfam" id="PF04338">
    <property type="entry name" value="DUF481"/>
    <property type="match status" value="1"/>
</dbReference>
<evidence type="ECO:0000313" key="2">
    <source>
        <dbReference type="EMBL" id="ANN66136.1"/>
    </source>
</evidence>
<comment type="subcellular location">
    <subcellularLocation>
        <location evidence="1">Cell outer membrane</location>
    </subcellularLocation>
</comment>
<gene>
    <name evidence="2" type="ORF">BAU06_07405</name>
    <name evidence="3" type="ORF">BAU08_07635</name>
</gene>
<dbReference type="InterPro" id="IPR011250">
    <property type="entry name" value="OMP/PagP_B-barrel"/>
</dbReference>
<organism evidence="3 5">
    <name type="scientific">Bordetella bronchialis</name>
    <dbReference type="NCBI Taxonomy" id="463025"/>
    <lineage>
        <taxon>Bacteria</taxon>
        <taxon>Pseudomonadati</taxon>
        <taxon>Pseudomonadota</taxon>
        <taxon>Betaproteobacteria</taxon>
        <taxon>Burkholderiales</taxon>
        <taxon>Alcaligenaceae</taxon>
        <taxon>Bordetella</taxon>
    </lineage>
</organism>
<evidence type="ECO:0000256" key="1">
    <source>
        <dbReference type="ARBA" id="ARBA00004442"/>
    </source>
</evidence>
<protein>
    <recommendedName>
        <fullName evidence="6">Outer membrane protein beta-barrel domain-containing protein</fullName>
    </recommendedName>
</protein>
<reference evidence="4 5" key="1">
    <citation type="submission" date="2016-06" db="EMBL/GenBank/DDBJ databases">
        <title>Complete genome sequences of Bordetella bronchialis and Bordetella flabilis.</title>
        <authorList>
            <person name="LiPuma J.J."/>
            <person name="Spilker T."/>
        </authorList>
    </citation>
    <scope>NUCLEOTIDE SEQUENCE [LARGE SCALE GENOMIC DNA]</scope>
    <source>
        <strain evidence="3 5">AU17976</strain>
        <strain evidence="2 4">AU3182</strain>
    </source>
</reference>
<accession>A0A193FTY8</accession>
<dbReference type="Proteomes" id="UP000092213">
    <property type="component" value="Chromosome"/>
</dbReference>
<evidence type="ECO:0000313" key="3">
    <source>
        <dbReference type="EMBL" id="ANN71217.1"/>
    </source>
</evidence>
<proteinExistence type="predicted"/>
<evidence type="ECO:0000313" key="5">
    <source>
        <dbReference type="Proteomes" id="UP000092213"/>
    </source>
</evidence>
<evidence type="ECO:0000313" key="4">
    <source>
        <dbReference type="Proteomes" id="UP000091897"/>
    </source>
</evidence>
<dbReference type="SUPFAM" id="SSF56925">
    <property type="entry name" value="OMPA-like"/>
    <property type="match status" value="1"/>
</dbReference>
<dbReference type="STRING" id="463025.BAU08_07635"/>
<dbReference type="EMBL" id="CP016170">
    <property type="protein sequence ID" value="ANN66136.1"/>
    <property type="molecule type" value="Genomic_DNA"/>
</dbReference>
<dbReference type="InterPro" id="IPR007433">
    <property type="entry name" value="DUF481"/>
</dbReference>
<dbReference type="Proteomes" id="UP000091897">
    <property type="component" value="Chromosome"/>
</dbReference>